<dbReference type="EMBL" id="ANPB02000011">
    <property type="protein sequence ID" value="KAF4473946.1"/>
    <property type="molecule type" value="Genomic_DNA"/>
</dbReference>
<organism evidence="1 2">
    <name type="scientific">Colletotrichum fructicola (strain Nara gc5)</name>
    <name type="common">Anthracnose fungus</name>
    <name type="synonym">Colletotrichum gloeosporioides (strain Nara gc5)</name>
    <dbReference type="NCBI Taxonomy" id="1213859"/>
    <lineage>
        <taxon>Eukaryota</taxon>
        <taxon>Fungi</taxon>
        <taxon>Dikarya</taxon>
        <taxon>Ascomycota</taxon>
        <taxon>Pezizomycotina</taxon>
        <taxon>Sordariomycetes</taxon>
        <taxon>Hypocreomycetidae</taxon>
        <taxon>Glomerellales</taxon>
        <taxon>Glomerellaceae</taxon>
        <taxon>Colletotrichum</taxon>
        <taxon>Colletotrichum gloeosporioides species complex</taxon>
    </lineage>
</organism>
<dbReference type="Proteomes" id="UP000011096">
    <property type="component" value="Unassembled WGS sequence"/>
</dbReference>
<evidence type="ECO:0000313" key="2">
    <source>
        <dbReference type="Proteomes" id="UP000011096"/>
    </source>
</evidence>
<dbReference type="RefSeq" id="XP_066006789.1">
    <property type="nucleotide sequence ID" value="XM_066153662.1"/>
</dbReference>
<dbReference type="InParanoid" id="A0A7J6IDN1"/>
<protein>
    <submittedName>
        <fullName evidence="1">Uncharacterized protein</fullName>
    </submittedName>
</protein>
<dbReference type="GeneID" id="90980621"/>
<proteinExistence type="predicted"/>
<gene>
    <name evidence="1" type="ORF">CGGC5_v016955</name>
</gene>
<keyword evidence="2" id="KW-1185">Reference proteome</keyword>
<sequence length="199" mass="22445">MSQRRERRWRRRDLGAVSARLITRTPWKRSDTVFFPAVRDNHQPRPHRRRRRCAHLQPRRKPLGDGLYAAKVVGKKADGIGKGEEHATVDMVGELRHRRRDGFTSVEFLGLPSRLWGGMSASAISVGLAPDAPTGAREIWISPWPRVVLGVVMSTPSLFMTTRFVAFPINTSVLGYWLSGRGRLSSSLWARSVVSTIVH</sequence>
<dbReference type="AlphaFoldDB" id="A0A7J6IDN1"/>
<evidence type="ECO:0000313" key="1">
    <source>
        <dbReference type="EMBL" id="KAF4473946.1"/>
    </source>
</evidence>
<comment type="caution">
    <text evidence="1">The sequence shown here is derived from an EMBL/GenBank/DDBJ whole genome shotgun (WGS) entry which is preliminary data.</text>
</comment>
<name>A0A7J6IDN1_COLFN</name>
<accession>A0A7J6IDN1</accession>
<reference evidence="1 2" key="1">
    <citation type="submission" date="2012-08" db="EMBL/GenBank/DDBJ databases">
        <authorList>
            <person name="Gan P.H.P."/>
            <person name="Ikeda K."/>
            <person name="Irieda H."/>
            <person name="Narusaka M."/>
            <person name="O'Connell R.J."/>
            <person name="Narusaka Y."/>
            <person name="Takano Y."/>
            <person name="Kubo Y."/>
            <person name="Shirasu K."/>
        </authorList>
    </citation>
    <scope>NUCLEOTIDE SEQUENCE [LARGE SCALE GENOMIC DNA]</scope>
    <source>
        <strain evidence="1 2">Nara gc5</strain>
    </source>
</reference>
<reference evidence="1 2" key="2">
    <citation type="submission" date="2020-04" db="EMBL/GenBank/DDBJ databases">
        <title>Genome sequencing and assembly of multiple isolates from the Colletotrichum gloeosporioides species complex.</title>
        <authorList>
            <person name="Gan P."/>
            <person name="Shirasu K."/>
        </authorList>
    </citation>
    <scope>NUCLEOTIDE SEQUENCE [LARGE SCALE GENOMIC DNA]</scope>
    <source>
        <strain evidence="1 2">Nara gc5</strain>
    </source>
</reference>